<protein>
    <submittedName>
        <fullName evidence="2">Uncharacterized protein</fullName>
    </submittedName>
</protein>
<evidence type="ECO:0000313" key="3">
    <source>
        <dbReference type="Proteomes" id="UP000195981"/>
    </source>
</evidence>
<evidence type="ECO:0000313" key="2">
    <source>
        <dbReference type="EMBL" id="SLM89427.1"/>
    </source>
</evidence>
<proteinExistence type="predicted"/>
<feature type="compositionally biased region" description="Basic and acidic residues" evidence="1">
    <location>
        <begin position="17"/>
        <end position="44"/>
    </location>
</feature>
<gene>
    <name evidence="2" type="ORF">FM110_03590</name>
</gene>
<dbReference type="EMBL" id="FWFG01000030">
    <property type="protein sequence ID" value="SLM89427.1"/>
    <property type="molecule type" value="Genomic_DNA"/>
</dbReference>
<sequence length="44" mass="5000">MRHVPEPVLSGPGTGQRRHDPARDDPDAELTRHGPDIDDSRTWR</sequence>
<dbReference type="Proteomes" id="UP000195981">
    <property type="component" value="Unassembled WGS sequence"/>
</dbReference>
<feature type="region of interest" description="Disordered" evidence="1">
    <location>
        <begin position="1"/>
        <end position="44"/>
    </location>
</feature>
<keyword evidence="3" id="KW-1185">Reference proteome</keyword>
<organism evidence="2 3">
    <name type="scientific">Brachybacterium nesterenkovii</name>
    <dbReference type="NCBI Taxonomy" id="47847"/>
    <lineage>
        <taxon>Bacteria</taxon>
        <taxon>Bacillati</taxon>
        <taxon>Actinomycetota</taxon>
        <taxon>Actinomycetes</taxon>
        <taxon>Micrococcales</taxon>
        <taxon>Dermabacteraceae</taxon>
        <taxon>Brachybacterium</taxon>
    </lineage>
</organism>
<reference evidence="2 3" key="1">
    <citation type="submission" date="2017-02" db="EMBL/GenBank/DDBJ databases">
        <authorList>
            <person name="Peterson S.W."/>
        </authorList>
    </citation>
    <scope>NUCLEOTIDE SEQUENCE [LARGE SCALE GENOMIC DNA]</scope>
    <source>
        <strain evidence="2 3">CIP104813</strain>
    </source>
</reference>
<dbReference type="AlphaFoldDB" id="A0A1X6WVQ8"/>
<accession>A0A1X6WVQ8</accession>
<name>A0A1X6WVQ8_9MICO</name>
<evidence type="ECO:0000256" key="1">
    <source>
        <dbReference type="SAM" id="MobiDB-lite"/>
    </source>
</evidence>